<dbReference type="InterPro" id="IPR003313">
    <property type="entry name" value="AraC-bd"/>
</dbReference>
<organism evidence="3 4">
    <name type="scientific">Phytohabitans maris</name>
    <dbReference type="NCBI Taxonomy" id="3071409"/>
    <lineage>
        <taxon>Bacteria</taxon>
        <taxon>Bacillati</taxon>
        <taxon>Actinomycetota</taxon>
        <taxon>Actinomycetes</taxon>
        <taxon>Micromonosporales</taxon>
        <taxon>Micromonosporaceae</taxon>
    </lineage>
</organism>
<dbReference type="InterPro" id="IPR014710">
    <property type="entry name" value="RmlC-like_jellyroll"/>
</dbReference>
<evidence type="ECO:0000313" key="4">
    <source>
        <dbReference type="Proteomes" id="UP001230908"/>
    </source>
</evidence>
<sequence>MPVYKNGDATGRPDWVEISDTRPLTLDRDTAARIEPDDLKSLLVCVSGQLTVTHDKGRVTLNRSDWLVVPDTGALLHAVVPYIYGPAVEVLHVRGTWSAISDANVFQARHDVEVERHFHDFHEYWAIVHGSGPIETEGEWYDVHAGDLVATRMGDDHHMPAVEAAVEAVAIETEPHGLKRLGHLHRDVRSR</sequence>
<evidence type="ECO:0000256" key="1">
    <source>
        <dbReference type="ARBA" id="ARBA00023125"/>
    </source>
</evidence>
<dbReference type="RefSeq" id="WP_308711918.1">
    <property type="nucleotide sequence ID" value="NZ_JAVHUY010000007.1"/>
</dbReference>
<dbReference type="SUPFAM" id="SSF51215">
    <property type="entry name" value="Regulatory protein AraC"/>
    <property type="match status" value="1"/>
</dbReference>
<proteinExistence type="predicted"/>
<evidence type="ECO:0000259" key="2">
    <source>
        <dbReference type="Pfam" id="PF02311"/>
    </source>
</evidence>
<comment type="caution">
    <text evidence="3">The sequence shown here is derived from an EMBL/GenBank/DDBJ whole genome shotgun (WGS) entry which is preliminary data.</text>
</comment>
<evidence type="ECO:0000313" key="3">
    <source>
        <dbReference type="EMBL" id="MDQ7904647.1"/>
    </source>
</evidence>
<dbReference type="Gene3D" id="2.60.120.10">
    <property type="entry name" value="Jelly Rolls"/>
    <property type="match status" value="1"/>
</dbReference>
<feature type="domain" description="AraC-type arabinose-binding/dimerisation" evidence="2">
    <location>
        <begin position="110"/>
        <end position="159"/>
    </location>
</feature>
<name>A0ABU0ZC71_9ACTN</name>
<protein>
    <submittedName>
        <fullName evidence="3">AraC family ligand binding domain-containing protein</fullName>
    </submittedName>
</protein>
<dbReference type="Pfam" id="PF02311">
    <property type="entry name" value="AraC_binding"/>
    <property type="match status" value="1"/>
</dbReference>
<keyword evidence="1" id="KW-0238">DNA-binding</keyword>
<reference evidence="3 4" key="1">
    <citation type="submission" date="2023-08" db="EMBL/GenBank/DDBJ databases">
        <title>Phytohabitans sansha sp. nov., isolated from marine sediment.</title>
        <authorList>
            <person name="Zhao Y."/>
            <person name="Yi K."/>
        </authorList>
    </citation>
    <scope>NUCLEOTIDE SEQUENCE [LARGE SCALE GENOMIC DNA]</scope>
    <source>
        <strain evidence="3 4">ZYX-F-186</strain>
    </source>
</reference>
<dbReference type="EMBL" id="JAVHUY010000007">
    <property type="protein sequence ID" value="MDQ7904647.1"/>
    <property type="molecule type" value="Genomic_DNA"/>
</dbReference>
<gene>
    <name evidence="3" type="ORF">RB614_08940</name>
</gene>
<dbReference type="InterPro" id="IPR037923">
    <property type="entry name" value="HTH-like"/>
</dbReference>
<accession>A0ABU0ZC71</accession>
<dbReference type="Proteomes" id="UP001230908">
    <property type="component" value="Unassembled WGS sequence"/>
</dbReference>
<keyword evidence="4" id="KW-1185">Reference proteome</keyword>